<dbReference type="NCBIfam" id="TIGR02903">
    <property type="entry name" value="spore_lon_C"/>
    <property type="match status" value="1"/>
</dbReference>
<dbReference type="Pfam" id="PF01078">
    <property type="entry name" value="Mg_chelatase"/>
    <property type="match status" value="1"/>
</dbReference>
<name>A0A841KZI7_9FIRM</name>
<feature type="domain" description="Sigma-54 factor interaction" evidence="7">
    <location>
        <begin position="186"/>
        <end position="357"/>
    </location>
</feature>
<dbReference type="InterPro" id="IPR000523">
    <property type="entry name" value="Mg_chelatse_chII-like_cat_dom"/>
</dbReference>
<dbReference type="InterPro" id="IPR027417">
    <property type="entry name" value="P-loop_NTPase"/>
</dbReference>
<dbReference type="CDD" id="cd00009">
    <property type="entry name" value="AAA"/>
    <property type="match status" value="1"/>
</dbReference>
<evidence type="ECO:0000256" key="6">
    <source>
        <dbReference type="SAM" id="Coils"/>
    </source>
</evidence>
<proteinExistence type="inferred from homology"/>
<comment type="caution">
    <text evidence="9">The sequence shown here is derived from an EMBL/GenBank/DDBJ whole genome shotgun (WGS) entry which is preliminary data.</text>
</comment>
<dbReference type="SUPFAM" id="SSF52540">
    <property type="entry name" value="P-loop containing nucleoside triphosphate hydrolases"/>
    <property type="match status" value="1"/>
</dbReference>
<dbReference type="PRINTS" id="PR00830">
    <property type="entry name" value="ENDOLAPTASE"/>
</dbReference>
<dbReference type="GO" id="GO:0006508">
    <property type="term" value="P:proteolysis"/>
    <property type="evidence" value="ECO:0007669"/>
    <property type="project" value="UniProtKB-KW"/>
</dbReference>
<evidence type="ECO:0000259" key="7">
    <source>
        <dbReference type="PROSITE" id="PS50045"/>
    </source>
</evidence>
<dbReference type="InterPro" id="IPR020568">
    <property type="entry name" value="Ribosomal_Su5_D2-typ_SF"/>
</dbReference>
<dbReference type="Gene3D" id="3.40.50.300">
    <property type="entry name" value="P-loop containing nucleotide triphosphate hydrolases"/>
    <property type="match status" value="2"/>
</dbReference>
<dbReference type="PANTHER" id="PTHR10046">
    <property type="entry name" value="ATP DEPENDENT LON PROTEASE FAMILY MEMBER"/>
    <property type="match status" value="1"/>
</dbReference>
<dbReference type="GO" id="GO:0005524">
    <property type="term" value="F:ATP binding"/>
    <property type="evidence" value="ECO:0007669"/>
    <property type="project" value="InterPro"/>
</dbReference>
<dbReference type="SUPFAM" id="SSF54211">
    <property type="entry name" value="Ribosomal protein S5 domain 2-like"/>
    <property type="match status" value="1"/>
</dbReference>
<dbReference type="InterPro" id="IPR008268">
    <property type="entry name" value="Peptidase_S16_AS"/>
</dbReference>
<dbReference type="EC" id="3.4.21.53" evidence="5"/>
<dbReference type="PROSITE" id="PS51786">
    <property type="entry name" value="LON_PROTEOLYTIC"/>
    <property type="match status" value="1"/>
</dbReference>
<keyword evidence="6" id="KW-0175">Coiled coil</keyword>
<dbReference type="InterPro" id="IPR002078">
    <property type="entry name" value="Sigma_54_int"/>
</dbReference>
<dbReference type="InterPro" id="IPR003593">
    <property type="entry name" value="AAA+_ATPase"/>
</dbReference>
<dbReference type="GO" id="GO:0004252">
    <property type="term" value="F:serine-type endopeptidase activity"/>
    <property type="evidence" value="ECO:0007669"/>
    <property type="project" value="UniProtKB-UniRule"/>
</dbReference>
<comment type="catalytic activity">
    <reaction evidence="5">
        <text>Hydrolysis of proteins in presence of ATP.</text>
        <dbReference type="EC" id="3.4.21.53"/>
    </reaction>
</comment>
<evidence type="ECO:0000256" key="1">
    <source>
        <dbReference type="ARBA" id="ARBA00022670"/>
    </source>
</evidence>
<evidence type="ECO:0000256" key="5">
    <source>
        <dbReference type="PROSITE-ProRule" id="PRU01122"/>
    </source>
</evidence>
<feature type="coiled-coil region" evidence="6">
    <location>
        <begin position="106"/>
        <end position="140"/>
    </location>
</feature>
<evidence type="ECO:0000256" key="2">
    <source>
        <dbReference type="ARBA" id="ARBA00022801"/>
    </source>
</evidence>
<feature type="domain" description="Lon proteolytic" evidence="8">
    <location>
        <begin position="464"/>
        <end position="637"/>
    </location>
</feature>
<evidence type="ECO:0000313" key="9">
    <source>
        <dbReference type="EMBL" id="MBB6218733.1"/>
    </source>
</evidence>
<keyword evidence="10" id="KW-1185">Reference proteome</keyword>
<protein>
    <recommendedName>
        <fullName evidence="5">endopeptidase La</fullName>
        <ecNumber evidence="5">3.4.21.53</ecNumber>
    </recommendedName>
</protein>
<dbReference type="InterPro" id="IPR027065">
    <property type="entry name" value="Lon_Prtase"/>
</dbReference>
<dbReference type="GO" id="GO:0006355">
    <property type="term" value="P:regulation of DNA-templated transcription"/>
    <property type="evidence" value="ECO:0007669"/>
    <property type="project" value="InterPro"/>
</dbReference>
<keyword evidence="2 5" id="KW-0378">Hydrolase</keyword>
<evidence type="ECO:0000259" key="8">
    <source>
        <dbReference type="PROSITE" id="PS51786"/>
    </source>
</evidence>
<dbReference type="Gene3D" id="3.30.230.10">
    <property type="match status" value="1"/>
</dbReference>
<evidence type="ECO:0000256" key="4">
    <source>
        <dbReference type="ARBA" id="ARBA00026070"/>
    </source>
</evidence>
<comment type="subunit">
    <text evidence="4">Homohexamer. Organized in a ring with a central cavity.</text>
</comment>
<keyword evidence="3 5" id="KW-0720">Serine protease</keyword>
<dbReference type="InterPro" id="IPR014252">
    <property type="entry name" value="Spore_LonC"/>
</dbReference>
<feature type="active site" evidence="5">
    <location>
        <position position="591"/>
    </location>
</feature>
<accession>A0A841KZI7</accession>
<reference evidence="9 10" key="1">
    <citation type="submission" date="2020-08" db="EMBL/GenBank/DDBJ databases">
        <title>Genomic Encyclopedia of Type Strains, Phase IV (KMG-IV): sequencing the most valuable type-strain genomes for metagenomic binning, comparative biology and taxonomic classification.</title>
        <authorList>
            <person name="Goeker M."/>
        </authorList>
    </citation>
    <scope>NUCLEOTIDE SEQUENCE [LARGE SCALE GENOMIC DNA]</scope>
    <source>
        <strain evidence="9 10">DSM 103526</strain>
    </source>
</reference>
<dbReference type="EMBL" id="JACHEN010000046">
    <property type="protein sequence ID" value="MBB6218733.1"/>
    <property type="molecule type" value="Genomic_DNA"/>
</dbReference>
<feature type="active site" evidence="5">
    <location>
        <position position="548"/>
    </location>
</feature>
<comment type="similarity">
    <text evidence="5">Belongs to the peptidase S16 family.</text>
</comment>
<dbReference type="InterPro" id="IPR008269">
    <property type="entry name" value="Lon_proteolytic"/>
</dbReference>
<organism evidence="9 10">
    <name type="scientific">Anaerosolibacter carboniphilus</name>
    <dbReference type="NCBI Taxonomy" id="1417629"/>
    <lineage>
        <taxon>Bacteria</taxon>
        <taxon>Bacillati</taxon>
        <taxon>Bacillota</taxon>
        <taxon>Clostridia</taxon>
        <taxon>Peptostreptococcales</taxon>
        <taxon>Thermotaleaceae</taxon>
        <taxon>Anaerosolibacter</taxon>
    </lineage>
</organism>
<evidence type="ECO:0000313" key="10">
    <source>
        <dbReference type="Proteomes" id="UP000579281"/>
    </source>
</evidence>
<dbReference type="InterPro" id="IPR014721">
    <property type="entry name" value="Ribsml_uS5_D2-typ_fold_subgr"/>
</dbReference>
<dbReference type="SMART" id="SM00382">
    <property type="entry name" value="AAA"/>
    <property type="match status" value="1"/>
</dbReference>
<dbReference type="GO" id="GO:0030163">
    <property type="term" value="P:protein catabolic process"/>
    <property type="evidence" value="ECO:0007669"/>
    <property type="project" value="InterPro"/>
</dbReference>
<dbReference type="RefSeq" id="WP_184313471.1">
    <property type="nucleotide sequence ID" value="NZ_JACHEN010000046.1"/>
</dbReference>
<dbReference type="GO" id="GO:0004176">
    <property type="term" value="F:ATP-dependent peptidase activity"/>
    <property type="evidence" value="ECO:0007669"/>
    <property type="project" value="UniProtKB-UniRule"/>
</dbReference>
<dbReference type="Pfam" id="PF05362">
    <property type="entry name" value="Lon_C"/>
    <property type="match status" value="1"/>
</dbReference>
<dbReference type="AlphaFoldDB" id="A0A841KZI7"/>
<keyword evidence="1 5" id="KW-0645">Protease</keyword>
<sequence>MAAQFDQYPEIVDMANIHEKLNERGLVPKQIATLYQILDHVLGTEKVSQRVEKTGAGELIHSEKIEDRILALHRVVFDSLELKEVPKGEAVRNLLSSIEEKLADMLAKKTVEYRIEQETLERIEQKQQQYMEEMKLQILKSTTGPENAYTFKKYAQLEKLESKKLSKSAMELFRPKKLEDVEGQDKAIKSLVSKIASPFPQHIIIYGPPGVGKTTAARLALEHAKKMKHTPFDEEAKFIEVDGTTLRWDPRESTNPLLGSVHDPIYQGSKKDLAEVGIPEPKPGLVTEAHGGVLFIDEIGELDMTLQNKLLKVLEDKRVEFDSAYYDPDNPAVPLYVKKLFHDGAPADFVLIGATTRQPNEINPALRSRCAEVFFEPLSAQHIEDIVVRAAGRLQVKLDEEVPQIISHYTIEGRKAINLLSDGYSMALYEQGKQSGVHITKNHILEVVQMSRLAPMATHKASEVPEIGKVFGLGVHGFLGSVLELECVTFDAIEKGRGSLRFNDMAGTMTKDSLFNAASLVRKTTGELLADYDVHVNAIGGGNIDGPSAGAAIVTAIISSIQNRPVRQDVAVTGEISIRGKIKPVGGINEKIYGAKQEGMKKVILPIENIKDVHQNWEGIEIIPVETIEEVLEIMLV</sequence>
<dbReference type="Proteomes" id="UP000579281">
    <property type="component" value="Unassembled WGS sequence"/>
</dbReference>
<dbReference type="PROSITE" id="PS01046">
    <property type="entry name" value="LON_SER"/>
    <property type="match status" value="1"/>
</dbReference>
<gene>
    <name evidence="9" type="ORF">HNQ80_004908</name>
</gene>
<dbReference type="PROSITE" id="PS50045">
    <property type="entry name" value="SIGMA54_INTERACT_4"/>
    <property type="match status" value="1"/>
</dbReference>
<evidence type="ECO:0000256" key="3">
    <source>
        <dbReference type="ARBA" id="ARBA00022825"/>
    </source>
</evidence>